<accession>A0A9D2GG06</accession>
<sequence>GPVIGFLFVNMNSLQSVGHALEATVLSVLRQGVLLIPLLYLLQAMFGLTGVIFGQSVTDYAAVILSAVLWRRVRAGLPGGKEAGRAAGSSGSRAVSA</sequence>
<evidence type="ECO:0000256" key="1">
    <source>
        <dbReference type="SAM" id="MobiDB-lite"/>
    </source>
</evidence>
<dbReference type="Proteomes" id="UP000824101">
    <property type="component" value="Unassembled WGS sequence"/>
</dbReference>
<reference evidence="2" key="2">
    <citation type="submission" date="2021-04" db="EMBL/GenBank/DDBJ databases">
        <authorList>
            <person name="Gilroy R."/>
        </authorList>
    </citation>
    <scope>NUCLEOTIDE SEQUENCE</scope>
    <source>
        <strain evidence="2">ChiBcec1-1093</strain>
    </source>
</reference>
<name>A0A9D2GG06_9FIRM</name>
<evidence type="ECO:0000313" key="3">
    <source>
        <dbReference type="Proteomes" id="UP000824101"/>
    </source>
</evidence>
<dbReference type="EMBL" id="DXBC01000062">
    <property type="protein sequence ID" value="HIZ78959.1"/>
    <property type="molecule type" value="Genomic_DNA"/>
</dbReference>
<proteinExistence type="predicted"/>
<dbReference type="AlphaFoldDB" id="A0A9D2GG06"/>
<gene>
    <name evidence="2" type="ORF">IAA17_04160</name>
</gene>
<reference evidence="2" key="1">
    <citation type="journal article" date="2021" name="PeerJ">
        <title>Extensive microbial diversity within the chicken gut microbiome revealed by metagenomics and culture.</title>
        <authorList>
            <person name="Gilroy R."/>
            <person name="Ravi A."/>
            <person name="Getino M."/>
            <person name="Pursley I."/>
            <person name="Horton D.L."/>
            <person name="Alikhan N.F."/>
            <person name="Baker D."/>
            <person name="Gharbi K."/>
            <person name="Hall N."/>
            <person name="Watson M."/>
            <person name="Adriaenssens E.M."/>
            <person name="Foster-Nyarko E."/>
            <person name="Jarju S."/>
            <person name="Secka A."/>
            <person name="Antonio M."/>
            <person name="Oren A."/>
            <person name="Chaudhuri R.R."/>
            <person name="La Ragione R."/>
            <person name="Hildebrand F."/>
            <person name="Pallen M.J."/>
        </authorList>
    </citation>
    <scope>NUCLEOTIDE SEQUENCE</scope>
    <source>
        <strain evidence="2">ChiBcec1-1093</strain>
    </source>
</reference>
<protein>
    <recommendedName>
        <fullName evidence="4">MATE family efflux transporter</fullName>
    </recommendedName>
</protein>
<comment type="caution">
    <text evidence="2">The sequence shown here is derived from an EMBL/GenBank/DDBJ whole genome shotgun (WGS) entry which is preliminary data.</text>
</comment>
<feature type="non-terminal residue" evidence="2">
    <location>
        <position position="1"/>
    </location>
</feature>
<feature type="compositionally biased region" description="Low complexity" evidence="1">
    <location>
        <begin position="85"/>
        <end position="97"/>
    </location>
</feature>
<evidence type="ECO:0000313" key="2">
    <source>
        <dbReference type="EMBL" id="HIZ78959.1"/>
    </source>
</evidence>
<organism evidence="2 3">
    <name type="scientific">Candidatus Lachnoclostridium stercorigallinarum</name>
    <dbReference type="NCBI Taxonomy" id="2838634"/>
    <lineage>
        <taxon>Bacteria</taxon>
        <taxon>Bacillati</taxon>
        <taxon>Bacillota</taxon>
        <taxon>Clostridia</taxon>
        <taxon>Lachnospirales</taxon>
        <taxon>Lachnospiraceae</taxon>
    </lineage>
</organism>
<feature type="region of interest" description="Disordered" evidence="1">
    <location>
        <begin position="78"/>
        <end position="97"/>
    </location>
</feature>
<evidence type="ECO:0008006" key="4">
    <source>
        <dbReference type="Google" id="ProtNLM"/>
    </source>
</evidence>